<sequence length="242" mass="26433">MKKDKYEGFVHIEMTLNDVNGFTAQLLKDYGIQADWRDYHGTYSEKVVCLSDDITSCSPTTAQREWTGYPEVRPGVLIPNPKDVVMNTIGNIDDLDATLLVMRLSLMLGAFEGTAADVVQVLSVPVFLLDQNVEGIEQVQPFVGEEAAMTAGMAGLARTVAILDELGNTAFGIYFIIDDPGSALFSVMGMLFGVRGIARSARDGKGIRKMADKRAGWLDSEIPKFGGGFKDKLQGIVKVCRR</sequence>
<evidence type="ECO:0000313" key="1">
    <source>
        <dbReference type="EMBL" id="CAK7211951.1"/>
    </source>
</evidence>
<dbReference type="EMBL" id="CAWUHD010000008">
    <property type="protein sequence ID" value="CAK7211951.1"/>
    <property type="molecule type" value="Genomic_DNA"/>
</dbReference>
<comment type="caution">
    <text evidence="1">The sequence shown here is derived from an EMBL/GenBank/DDBJ whole genome shotgun (WGS) entry which is preliminary data.</text>
</comment>
<reference evidence="1 2" key="1">
    <citation type="submission" date="2024-01" db="EMBL/GenBank/DDBJ databases">
        <authorList>
            <person name="Allen C."/>
            <person name="Tagirdzhanova G."/>
        </authorList>
    </citation>
    <scope>NUCLEOTIDE SEQUENCE [LARGE SCALE GENOMIC DNA]</scope>
</reference>
<keyword evidence="2" id="KW-1185">Reference proteome</keyword>
<proteinExistence type="predicted"/>
<protein>
    <submittedName>
        <fullName evidence="1">Glucan endo-1,3-alpha-glucosidase agn1</fullName>
    </submittedName>
</protein>
<accession>A0ABP0AXG7</accession>
<name>A0ABP0AXG7_9PEZI</name>
<evidence type="ECO:0000313" key="2">
    <source>
        <dbReference type="Proteomes" id="UP001642482"/>
    </source>
</evidence>
<dbReference type="Proteomes" id="UP001642482">
    <property type="component" value="Unassembled WGS sequence"/>
</dbReference>
<organism evidence="1 2">
    <name type="scientific">Sporothrix eucalyptigena</name>
    <dbReference type="NCBI Taxonomy" id="1812306"/>
    <lineage>
        <taxon>Eukaryota</taxon>
        <taxon>Fungi</taxon>
        <taxon>Dikarya</taxon>
        <taxon>Ascomycota</taxon>
        <taxon>Pezizomycotina</taxon>
        <taxon>Sordariomycetes</taxon>
        <taxon>Sordariomycetidae</taxon>
        <taxon>Ophiostomatales</taxon>
        <taxon>Ophiostomataceae</taxon>
        <taxon>Sporothrix</taxon>
    </lineage>
</organism>
<gene>
    <name evidence="1" type="primary">agn1</name>
    <name evidence="1" type="ORF">SEUCBS140593_001339</name>
</gene>